<dbReference type="AlphaFoldDB" id="X1U246"/>
<organism evidence="1">
    <name type="scientific">marine sediment metagenome</name>
    <dbReference type="NCBI Taxonomy" id="412755"/>
    <lineage>
        <taxon>unclassified sequences</taxon>
        <taxon>metagenomes</taxon>
        <taxon>ecological metagenomes</taxon>
    </lineage>
</organism>
<gene>
    <name evidence="1" type="ORF">S12H4_51135</name>
</gene>
<protein>
    <submittedName>
        <fullName evidence="1">Uncharacterized protein</fullName>
    </submittedName>
</protein>
<evidence type="ECO:0000313" key="1">
    <source>
        <dbReference type="EMBL" id="GAJ11574.1"/>
    </source>
</evidence>
<sequence>MKKYEVLLARSYIVTICAEHEDQARKYTEFYLGDCPDLSKAKDQRDRNFKIKEVEMSFNEAYESKEIICKV</sequence>
<dbReference type="EMBL" id="BARW01032281">
    <property type="protein sequence ID" value="GAJ11574.1"/>
    <property type="molecule type" value="Genomic_DNA"/>
</dbReference>
<reference evidence="1" key="1">
    <citation type="journal article" date="2014" name="Front. Microbiol.">
        <title>High frequency of phylogenetically diverse reductive dehalogenase-homologous genes in deep subseafloor sedimentary metagenomes.</title>
        <authorList>
            <person name="Kawai M."/>
            <person name="Futagami T."/>
            <person name="Toyoda A."/>
            <person name="Takaki Y."/>
            <person name="Nishi S."/>
            <person name="Hori S."/>
            <person name="Arai W."/>
            <person name="Tsubouchi T."/>
            <person name="Morono Y."/>
            <person name="Uchiyama I."/>
            <person name="Ito T."/>
            <person name="Fujiyama A."/>
            <person name="Inagaki F."/>
            <person name="Takami H."/>
        </authorList>
    </citation>
    <scope>NUCLEOTIDE SEQUENCE</scope>
    <source>
        <strain evidence="1">Expedition CK06-06</strain>
    </source>
</reference>
<proteinExistence type="predicted"/>
<comment type="caution">
    <text evidence="1">The sequence shown here is derived from an EMBL/GenBank/DDBJ whole genome shotgun (WGS) entry which is preliminary data.</text>
</comment>
<accession>X1U246</accession>
<name>X1U246_9ZZZZ</name>